<dbReference type="PROSITE" id="PS51897">
    <property type="entry name" value="ANNEXIN_2"/>
    <property type="match status" value="4"/>
</dbReference>
<evidence type="ECO:0000256" key="2">
    <source>
        <dbReference type="ARBA" id="ARBA00022737"/>
    </source>
</evidence>
<dbReference type="PRINTS" id="PR01814">
    <property type="entry name" value="ANNEXINPLANT"/>
</dbReference>
<feature type="binding site" evidence="6">
    <location>
        <position position="298"/>
    </location>
    <ligand>
        <name>Ca(2+)</name>
        <dbReference type="ChEBI" id="CHEBI:29108"/>
        <label>3</label>
    </ligand>
</feature>
<evidence type="ECO:0000256" key="3">
    <source>
        <dbReference type="ARBA" id="ARBA00022837"/>
    </source>
</evidence>
<evidence type="ECO:0000313" key="11">
    <source>
        <dbReference type="RefSeq" id="XP_020087015.1"/>
    </source>
</evidence>
<dbReference type="SUPFAM" id="SSF47874">
    <property type="entry name" value="Annexin"/>
    <property type="match status" value="1"/>
</dbReference>
<dbReference type="GO" id="GO:0005544">
    <property type="term" value="F:calcium-dependent phospholipid binding"/>
    <property type="evidence" value="ECO:0007669"/>
    <property type="project" value="UniProtKB-KW"/>
</dbReference>
<dbReference type="GO" id="GO:0009408">
    <property type="term" value="P:response to heat"/>
    <property type="evidence" value="ECO:0007669"/>
    <property type="project" value="EnsemblPlants"/>
</dbReference>
<dbReference type="Pfam" id="PF00191">
    <property type="entry name" value="Annexin"/>
    <property type="match status" value="3"/>
</dbReference>
<dbReference type="InterPro" id="IPR018502">
    <property type="entry name" value="Annexin_repeat"/>
</dbReference>
<comment type="similarity">
    <text evidence="7">Belongs to the annexin family.</text>
</comment>
<protein>
    <recommendedName>
        <fullName evidence="7">Annexin</fullName>
    </recommendedName>
</protein>
<evidence type="ECO:0000256" key="4">
    <source>
        <dbReference type="ARBA" id="ARBA00023216"/>
    </source>
</evidence>
<dbReference type="PROSITE" id="PS00223">
    <property type="entry name" value="ANNEXIN_1"/>
    <property type="match status" value="1"/>
</dbReference>
<organism evidence="8 9">
    <name type="scientific">Ananas comosus</name>
    <name type="common">Pineapple</name>
    <name type="synonym">Ananas ananas</name>
    <dbReference type="NCBI Taxonomy" id="4615"/>
    <lineage>
        <taxon>Eukaryota</taxon>
        <taxon>Viridiplantae</taxon>
        <taxon>Streptophyta</taxon>
        <taxon>Embryophyta</taxon>
        <taxon>Tracheophyta</taxon>
        <taxon>Spermatophyta</taxon>
        <taxon>Magnoliopsida</taxon>
        <taxon>Liliopsida</taxon>
        <taxon>Poales</taxon>
        <taxon>Bromeliaceae</taxon>
        <taxon>Bromelioideae</taxon>
        <taxon>Ananas</taxon>
    </lineage>
</organism>
<dbReference type="PANTHER" id="PTHR10502">
    <property type="entry name" value="ANNEXIN"/>
    <property type="match status" value="1"/>
</dbReference>
<dbReference type="PRINTS" id="PR00196">
    <property type="entry name" value="ANNEXIN"/>
</dbReference>
<dbReference type="FunFam" id="1.10.220.10:FF:000008">
    <property type="entry name" value="Annexin"/>
    <property type="match status" value="1"/>
</dbReference>
<dbReference type="STRING" id="4615.A0A199VYI2"/>
<dbReference type="GO" id="GO:0001786">
    <property type="term" value="F:phosphatidylserine binding"/>
    <property type="evidence" value="ECO:0007669"/>
    <property type="project" value="TreeGrafter"/>
</dbReference>
<dbReference type="Gene3D" id="1.10.220.10">
    <property type="entry name" value="Annexin"/>
    <property type="match status" value="4"/>
</dbReference>
<gene>
    <name evidence="11" type="primary">LOC109709275</name>
    <name evidence="8" type="ORF">ACMD2_01662</name>
</gene>
<keyword evidence="5 7" id="KW-0111">Calcium/phospholipid-binding</keyword>
<reference evidence="11" key="2">
    <citation type="submission" date="2025-04" db="UniProtKB">
        <authorList>
            <consortium name="RefSeq"/>
        </authorList>
    </citation>
    <scope>IDENTIFICATION</scope>
    <source>
        <tissue evidence="11">Leaf</tissue>
    </source>
</reference>
<dbReference type="GO" id="GO:0005737">
    <property type="term" value="C:cytoplasm"/>
    <property type="evidence" value="ECO:0007669"/>
    <property type="project" value="TreeGrafter"/>
</dbReference>
<dbReference type="FunFam" id="1.10.220.10:FF:000006">
    <property type="entry name" value="Annexin"/>
    <property type="match status" value="1"/>
</dbReference>
<dbReference type="Proteomes" id="UP000092600">
    <property type="component" value="Unassembled WGS sequence"/>
</dbReference>
<dbReference type="InterPro" id="IPR001464">
    <property type="entry name" value="Annexin"/>
</dbReference>
<evidence type="ECO:0000256" key="5">
    <source>
        <dbReference type="ARBA" id="ARBA00023302"/>
    </source>
</evidence>
<evidence type="ECO:0000256" key="6">
    <source>
        <dbReference type="PIRSR" id="PIRSR609118-1"/>
    </source>
</evidence>
<name>A0A199VYI2_ANACO</name>
<keyword evidence="4 7" id="KW-0041">Annexin</keyword>
<feature type="binding site" evidence="6">
    <location>
        <position position="342"/>
    </location>
    <ligand>
        <name>Ca(2+)</name>
        <dbReference type="ChEBI" id="CHEBI:29108"/>
        <label>1</label>
    </ligand>
</feature>
<dbReference type="GO" id="GO:0005509">
    <property type="term" value="F:calcium ion binding"/>
    <property type="evidence" value="ECO:0007669"/>
    <property type="project" value="InterPro"/>
</dbReference>
<evidence type="ECO:0000313" key="10">
    <source>
        <dbReference type="Proteomes" id="UP000515123"/>
    </source>
</evidence>
<dbReference type="GO" id="GO:0005886">
    <property type="term" value="C:plasma membrane"/>
    <property type="evidence" value="ECO:0007669"/>
    <property type="project" value="TreeGrafter"/>
</dbReference>
<dbReference type="GO" id="GO:0009651">
    <property type="term" value="P:response to salt stress"/>
    <property type="evidence" value="ECO:0007669"/>
    <property type="project" value="EnsemblPlants"/>
</dbReference>
<dbReference type="InterPro" id="IPR037104">
    <property type="entry name" value="Annexin_sf"/>
</dbReference>
<accession>A0A199VYI2</accession>
<dbReference type="PANTHER" id="PTHR10502:SF99">
    <property type="entry name" value="ANNEXIN D3"/>
    <property type="match status" value="1"/>
</dbReference>
<dbReference type="OrthoDB" id="37886at2759"/>
<keyword evidence="1 6" id="KW-0479">Metal-binding</keyword>
<feature type="binding site" evidence="6">
    <location>
        <position position="343"/>
    </location>
    <ligand>
        <name>Ca(2+)</name>
        <dbReference type="ChEBI" id="CHEBI:29108"/>
        <label>1</label>
    </ligand>
</feature>
<comment type="domain">
    <text evidence="7">A pair of annexin repeats may form one binding site for calcium and phospholipid.</text>
</comment>
<evidence type="ECO:0000256" key="7">
    <source>
        <dbReference type="RuleBase" id="RU003540"/>
    </source>
</evidence>
<dbReference type="RefSeq" id="XP_020087015.1">
    <property type="nucleotide sequence ID" value="XM_020231426.1"/>
</dbReference>
<feature type="binding site" evidence="6">
    <location>
        <position position="302"/>
    </location>
    <ligand>
        <name>Ca(2+)</name>
        <dbReference type="ChEBI" id="CHEBI:29108"/>
        <label>1</label>
    </ligand>
</feature>
<dbReference type="Proteomes" id="UP000515123">
    <property type="component" value="Linkage group 4"/>
</dbReference>
<dbReference type="AlphaFoldDB" id="A0A199VYI2"/>
<dbReference type="EMBL" id="LSRQ01000555">
    <property type="protein sequence ID" value="OAY82054.1"/>
    <property type="molecule type" value="Genomic_DNA"/>
</dbReference>
<dbReference type="Gramene" id="Aco002342.1.mrna1">
    <property type="protein sequence ID" value="Aco002342.1.mrna1"/>
    <property type="gene ID" value="Aco002342.1.path1"/>
</dbReference>
<evidence type="ECO:0000313" key="9">
    <source>
        <dbReference type="Proteomes" id="UP000092600"/>
    </source>
</evidence>
<keyword evidence="3 6" id="KW-0106">Calcium</keyword>
<feature type="binding site" evidence="6">
    <location>
        <position position="61"/>
    </location>
    <ligand>
        <name>Ca(2+)</name>
        <dbReference type="ChEBI" id="CHEBI:29108"/>
        <label>1</label>
    </ligand>
</feature>
<keyword evidence="10" id="KW-1185">Reference proteome</keyword>
<dbReference type="InterPro" id="IPR018252">
    <property type="entry name" value="Annexin_repeat_CS"/>
</dbReference>
<proteinExistence type="inferred from homology"/>
<evidence type="ECO:0000256" key="1">
    <source>
        <dbReference type="ARBA" id="ARBA00022723"/>
    </source>
</evidence>
<dbReference type="SMART" id="SM00335">
    <property type="entry name" value="ANX"/>
    <property type="match status" value="3"/>
</dbReference>
<dbReference type="InterPro" id="IPR009118">
    <property type="entry name" value="AnnexinD_plant"/>
</dbReference>
<keyword evidence="2 7" id="KW-0677">Repeat</keyword>
<evidence type="ECO:0000313" key="8">
    <source>
        <dbReference type="EMBL" id="OAY82054.1"/>
    </source>
</evidence>
<feature type="binding site" evidence="6">
    <location>
        <position position="59"/>
    </location>
    <ligand>
        <name>Ca(2+)</name>
        <dbReference type="ChEBI" id="CHEBI:29108"/>
        <label>1</label>
    </ligand>
</feature>
<sequence>MCLSNFPPFNLLLHHLTFFLRGDRRRHLRGAGDMASIAVPDPTPPPALDAENIRKAVQGWGTDEKKLIEILGRRTAAQRAAIAREYARLYNESLLDRLHSELSGDFRSTMMLWTVDPAERDAKLVNKALRRKDDNFALRKTDEHYIWVIVEVACASSPDHLMAVRKAYCSKFSSSLEEDVASCSYKDPIRQFLVGLVSSYRYTDDYVDEGLAKSEATELCNAIRKKQPHHEDVLRIISLRNKSQLKATFKHYKQDFGKAIDEDIESYGSSLFSRVLRAAVLCLGFPEKHFAEVIRYSIQGLGTDEGTLTRAIVSRAEIDMNNIKEVYKIMYNTTLTREVTGDTSGFYKDILLTLIGSEE</sequence>
<dbReference type="GO" id="GO:0009414">
    <property type="term" value="P:response to water deprivation"/>
    <property type="evidence" value="ECO:0007669"/>
    <property type="project" value="EnsemblPlants"/>
</dbReference>
<reference evidence="8 9" key="1">
    <citation type="journal article" date="2016" name="DNA Res.">
        <title>The draft genome of MD-2 pineapple using hybrid error correction of long reads.</title>
        <authorList>
            <person name="Redwan R.M."/>
            <person name="Saidin A."/>
            <person name="Kumar S.V."/>
        </authorList>
    </citation>
    <scope>NUCLEOTIDE SEQUENCE [LARGE SCALE GENOMIC DNA]</scope>
    <source>
        <strain evidence="9">cv. MD2</strain>
        <tissue evidence="8">Leaf</tissue>
    </source>
</reference>
<dbReference type="FunFam" id="1.10.220.10:FF:000001">
    <property type="entry name" value="Annexin"/>
    <property type="match status" value="1"/>
</dbReference>
<feature type="binding site" evidence="6">
    <location>
        <position position="101"/>
    </location>
    <ligand>
        <name>Ca(2+)</name>
        <dbReference type="ChEBI" id="CHEBI:29108"/>
        <label>1</label>
    </ligand>
</feature>
<dbReference type="GO" id="GO:0009409">
    <property type="term" value="P:response to cold"/>
    <property type="evidence" value="ECO:0007669"/>
    <property type="project" value="EnsemblPlants"/>
</dbReference>
<dbReference type="GeneID" id="109709275"/>